<protein>
    <recommendedName>
        <fullName evidence="3">Nidogen G2 beta-barrel domain-containing protein</fullName>
    </recommendedName>
</protein>
<feature type="non-terminal residue" evidence="1">
    <location>
        <position position="1"/>
    </location>
</feature>
<sequence>ANVEFTSSALSGCQDGRVIGSVPTVTDDRLLRSKYFRLRVPW</sequence>
<evidence type="ECO:0000313" key="1">
    <source>
        <dbReference type="EMBL" id="CAH3189207.1"/>
    </source>
</evidence>
<evidence type="ECO:0000313" key="2">
    <source>
        <dbReference type="Proteomes" id="UP001159405"/>
    </source>
</evidence>
<keyword evidence="2" id="KW-1185">Reference proteome</keyword>
<gene>
    <name evidence="1" type="ORF">PLOB_00042584</name>
</gene>
<comment type="caution">
    <text evidence="1">The sequence shown here is derived from an EMBL/GenBank/DDBJ whole genome shotgun (WGS) entry which is preliminary data.</text>
</comment>
<name>A0ABN8SFS5_9CNID</name>
<organism evidence="1 2">
    <name type="scientific">Porites lobata</name>
    <dbReference type="NCBI Taxonomy" id="104759"/>
    <lineage>
        <taxon>Eukaryota</taxon>
        <taxon>Metazoa</taxon>
        <taxon>Cnidaria</taxon>
        <taxon>Anthozoa</taxon>
        <taxon>Hexacorallia</taxon>
        <taxon>Scleractinia</taxon>
        <taxon>Fungiina</taxon>
        <taxon>Poritidae</taxon>
        <taxon>Porites</taxon>
    </lineage>
</organism>
<proteinExistence type="predicted"/>
<reference evidence="1 2" key="1">
    <citation type="submission" date="2022-05" db="EMBL/GenBank/DDBJ databases">
        <authorList>
            <consortium name="Genoscope - CEA"/>
            <person name="William W."/>
        </authorList>
    </citation>
    <scope>NUCLEOTIDE SEQUENCE [LARGE SCALE GENOMIC DNA]</scope>
</reference>
<accession>A0ABN8SFS5</accession>
<dbReference type="Proteomes" id="UP001159405">
    <property type="component" value="Unassembled WGS sequence"/>
</dbReference>
<evidence type="ECO:0008006" key="3">
    <source>
        <dbReference type="Google" id="ProtNLM"/>
    </source>
</evidence>
<dbReference type="EMBL" id="CALNXK010000693">
    <property type="protein sequence ID" value="CAH3189207.1"/>
    <property type="molecule type" value="Genomic_DNA"/>
</dbReference>